<organism evidence="1 2">
    <name type="scientific">Carex littledalei</name>
    <dbReference type="NCBI Taxonomy" id="544730"/>
    <lineage>
        <taxon>Eukaryota</taxon>
        <taxon>Viridiplantae</taxon>
        <taxon>Streptophyta</taxon>
        <taxon>Embryophyta</taxon>
        <taxon>Tracheophyta</taxon>
        <taxon>Spermatophyta</taxon>
        <taxon>Magnoliopsida</taxon>
        <taxon>Liliopsida</taxon>
        <taxon>Poales</taxon>
        <taxon>Cyperaceae</taxon>
        <taxon>Cyperoideae</taxon>
        <taxon>Cariceae</taxon>
        <taxon>Carex</taxon>
        <taxon>Carex subgen. Euthyceras</taxon>
    </lineage>
</organism>
<accession>A0A833V1W8</accession>
<comment type="caution">
    <text evidence="1">The sequence shown here is derived from an EMBL/GenBank/DDBJ whole genome shotgun (WGS) entry which is preliminary data.</text>
</comment>
<dbReference type="PANTHER" id="PTHR35759">
    <property type="entry name" value="BNAA09G03860D PROTEIN"/>
    <property type="match status" value="1"/>
</dbReference>
<keyword evidence="2" id="KW-1185">Reference proteome</keyword>
<gene>
    <name evidence="1" type="ORF">FCM35_KLT12785</name>
</gene>
<proteinExistence type="predicted"/>
<reference evidence="1" key="1">
    <citation type="submission" date="2020-01" db="EMBL/GenBank/DDBJ databases">
        <title>Genome sequence of Kobresia littledalei, the first chromosome-level genome in the family Cyperaceae.</title>
        <authorList>
            <person name="Qu G."/>
        </authorList>
    </citation>
    <scope>NUCLEOTIDE SEQUENCE</scope>
    <source>
        <strain evidence="1">C.B.Clarke</strain>
        <tissue evidence="1">Leaf</tissue>
    </source>
</reference>
<dbReference type="PANTHER" id="PTHR35759:SF1">
    <property type="entry name" value="OS07G0673000 PROTEIN"/>
    <property type="match status" value="1"/>
</dbReference>
<name>A0A833V1W8_9POAL</name>
<evidence type="ECO:0000313" key="1">
    <source>
        <dbReference type="EMBL" id="KAF3322796.1"/>
    </source>
</evidence>
<dbReference type="Proteomes" id="UP000623129">
    <property type="component" value="Unassembled WGS sequence"/>
</dbReference>
<dbReference type="EMBL" id="SWLB01000024">
    <property type="protein sequence ID" value="KAF3322796.1"/>
    <property type="molecule type" value="Genomic_DNA"/>
</dbReference>
<sequence>MKPLGSSVPLRLAFAVSFAFSFSLSTSSLHLPISLSKPKSRANSFSSLFSSSPSSSQSFASDLLSLLATPSDRKPNIPSDEVQQLFSRLKFLVPFTPDKSSYSRRVILEDSRRGGDEKEAGNEMVWWPPEPVMELARLAVDSGGDPAAIQRALDPTVLPVPDVDRINEDKCQLTRTPYGRRFASEEINSFFASLFELIVTRGPTVGLNLSLCRYDLFHGHMFVATDTGRLGILFHAREYPAYDKEDFPCPLGYCQSGSNVTYDESMNLRNILWLAPLPSNVTEAWLAPGVLVVLDAHPDGIIYQRLVPDYLDVVRTIYEGDFGQVVADVNYLNIENIASSKKIFIC</sequence>
<protein>
    <submittedName>
        <fullName evidence="1">Uncharacterized protein</fullName>
    </submittedName>
</protein>
<evidence type="ECO:0000313" key="2">
    <source>
        <dbReference type="Proteomes" id="UP000623129"/>
    </source>
</evidence>
<dbReference type="OrthoDB" id="407127at2759"/>
<dbReference type="AlphaFoldDB" id="A0A833V1W8"/>